<gene>
    <name evidence="1" type="ORF">DPEC_G00239610</name>
</gene>
<dbReference type="Proteomes" id="UP001157502">
    <property type="component" value="Chromosome 20"/>
</dbReference>
<evidence type="ECO:0000313" key="2">
    <source>
        <dbReference type="Proteomes" id="UP001157502"/>
    </source>
</evidence>
<reference evidence="1" key="1">
    <citation type="submission" date="2021-05" db="EMBL/GenBank/DDBJ databases">
        <authorList>
            <person name="Pan Q."/>
            <person name="Jouanno E."/>
            <person name="Zahm M."/>
            <person name="Klopp C."/>
            <person name="Cabau C."/>
            <person name="Louis A."/>
            <person name="Berthelot C."/>
            <person name="Parey E."/>
            <person name="Roest Crollius H."/>
            <person name="Montfort J."/>
            <person name="Robinson-Rechavi M."/>
            <person name="Bouchez O."/>
            <person name="Lampietro C."/>
            <person name="Lopez Roques C."/>
            <person name="Donnadieu C."/>
            <person name="Postlethwait J."/>
            <person name="Bobe J."/>
            <person name="Dillon D."/>
            <person name="Chandos A."/>
            <person name="von Hippel F."/>
            <person name="Guiguen Y."/>
        </authorList>
    </citation>
    <scope>NUCLEOTIDE SEQUENCE</scope>
    <source>
        <strain evidence="1">YG-Jan2019</strain>
    </source>
</reference>
<evidence type="ECO:0000313" key="1">
    <source>
        <dbReference type="EMBL" id="KAJ7996687.1"/>
    </source>
</evidence>
<organism evidence="1 2">
    <name type="scientific">Dallia pectoralis</name>
    <name type="common">Alaska blackfish</name>
    <dbReference type="NCBI Taxonomy" id="75939"/>
    <lineage>
        <taxon>Eukaryota</taxon>
        <taxon>Metazoa</taxon>
        <taxon>Chordata</taxon>
        <taxon>Craniata</taxon>
        <taxon>Vertebrata</taxon>
        <taxon>Euteleostomi</taxon>
        <taxon>Actinopterygii</taxon>
        <taxon>Neopterygii</taxon>
        <taxon>Teleostei</taxon>
        <taxon>Protacanthopterygii</taxon>
        <taxon>Esociformes</taxon>
        <taxon>Umbridae</taxon>
        <taxon>Dallia</taxon>
    </lineage>
</organism>
<keyword evidence="2" id="KW-1185">Reference proteome</keyword>
<proteinExistence type="predicted"/>
<accession>A0ACC2FZB0</accession>
<comment type="caution">
    <text evidence="1">The sequence shown here is derived from an EMBL/GenBank/DDBJ whole genome shotgun (WGS) entry which is preliminary data.</text>
</comment>
<sequence length="179" mass="20113">MHFPGFRATYSQVPLQSQDCGSKLSGLKGTFTSPNFPSHYPPQTTCVWDIEVPNSMSIRVKFNKMFISEPGQNHKECTKDYVEVNKEKICGNKPYITVVTVRENWTTVTFKSDMSYVDTGFTADFEAFVATNPCPGEFACANNLCISNHLKCDGWNDCSDNSDERNCKCDSDQILCRNG</sequence>
<protein>
    <submittedName>
        <fullName evidence="1">Uncharacterized protein</fullName>
    </submittedName>
</protein>
<name>A0ACC2FZB0_DALPE</name>
<feature type="non-terminal residue" evidence="1">
    <location>
        <position position="179"/>
    </location>
</feature>
<dbReference type="EMBL" id="CM055747">
    <property type="protein sequence ID" value="KAJ7996687.1"/>
    <property type="molecule type" value="Genomic_DNA"/>
</dbReference>